<sequence length="613" mass="67526">MAMTMLLTNTVPSSSTIISSSSSSSSYAACPPIKIKYLRRPGNCNNRTTSIRSSSGAGEKSTSTSSGAEAAGSSSSTLVDRRNVLLGIGGGFYGATALGGAGAGINVQSASAAPVQPPELTACHSANYPDGYGDAVPVACCPPYDFSKPINIQPYQFPANPRIRKRQPAHLLSQLEKDRFKSAIAQMKALPRSHPWSFLQQAQIHCAYCNEAYNQKGTNTPLQVHFSWIFLPWHRYYLYFFERILGKIIGDDTFALPYWNYDNPDGMKIPDIYLDPSSSLYNPNRNSSHYNDPLNLNYSYDIEDQPPPADVVQKNLEYIDLMFKNTLAVPSLFMGSPVRAGDTPTAGTANLTSGFCENVHNVPHMWVGNVEAPNTDMGNFFSAARDMLFYAHHTNIDRLWDIYRNKRGNLVEFNDPDWLDATFIFYDENEKVVSVKVRDCLNVNDLGYAFKDNTFNLPTVQPRAAPMTTNPKQISDFGPVPRPLTETIRVSVTRPKPSRTPSEKAAMAEVLFVDNIEILDPEPIRFDVYVNKVLQGSYTFGQGTFAGSFSRVRHNHHTTGGPNVMAGLQLGIQGILDNIGADADPNIAVNIVPRSGNVRIGGVHIELLPAQMY</sequence>
<evidence type="ECO:0000259" key="9">
    <source>
        <dbReference type="PROSITE" id="PS00497"/>
    </source>
</evidence>
<dbReference type="Gene3D" id="1.10.1280.10">
    <property type="entry name" value="Di-copper center containing domain from catechol oxidase"/>
    <property type="match status" value="1"/>
</dbReference>
<gene>
    <name evidence="10" type="ORF">H6P81_014566</name>
</gene>
<dbReference type="GO" id="GO:0046872">
    <property type="term" value="F:metal ion binding"/>
    <property type="evidence" value="ECO:0007669"/>
    <property type="project" value="UniProtKB-KW"/>
</dbReference>
<dbReference type="EMBL" id="JAINDJ010000006">
    <property type="protein sequence ID" value="KAG9443226.1"/>
    <property type="molecule type" value="Genomic_DNA"/>
</dbReference>
<comment type="caution">
    <text evidence="10">The sequence shown here is derived from an EMBL/GenBank/DDBJ whole genome shotgun (WGS) entry which is preliminary data.</text>
</comment>
<keyword evidence="7" id="KW-1015">Disulfide bond</keyword>
<evidence type="ECO:0000256" key="6">
    <source>
        <dbReference type="ARBA" id="ARBA00023008"/>
    </source>
</evidence>
<dbReference type="GO" id="GO:0004097">
    <property type="term" value="F:catechol oxidase activity"/>
    <property type="evidence" value="ECO:0007669"/>
    <property type="project" value="InterPro"/>
</dbReference>
<dbReference type="Proteomes" id="UP000825729">
    <property type="component" value="Unassembled WGS sequence"/>
</dbReference>
<dbReference type="PRINTS" id="PR00092">
    <property type="entry name" value="TYROSINASE"/>
</dbReference>
<dbReference type="InterPro" id="IPR022740">
    <property type="entry name" value="Polyphenol_oxidase_C"/>
</dbReference>
<dbReference type="InterPro" id="IPR022739">
    <property type="entry name" value="Polyphenol_oxidase_cen"/>
</dbReference>
<evidence type="ECO:0000256" key="3">
    <source>
        <dbReference type="ARBA" id="ARBA00022723"/>
    </source>
</evidence>
<keyword evidence="11" id="KW-1185">Reference proteome</keyword>
<comment type="cofactor">
    <cofactor evidence="1">
        <name>Cu(2+)</name>
        <dbReference type="ChEBI" id="CHEBI:29036"/>
    </cofactor>
</comment>
<dbReference type="PANTHER" id="PTHR11474">
    <property type="entry name" value="TYROSINASE FAMILY MEMBER"/>
    <property type="match status" value="1"/>
</dbReference>
<dbReference type="SUPFAM" id="SSF48056">
    <property type="entry name" value="Di-copper centre-containing domain"/>
    <property type="match status" value="1"/>
</dbReference>
<feature type="region of interest" description="Disordered" evidence="8">
    <location>
        <begin position="44"/>
        <end position="74"/>
    </location>
</feature>
<evidence type="ECO:0000313" key="10">
    <source>
        <dbReference type="EMBL" id="KAG9443226.1"/>
    </source>
</evidence>
<dbReference type="PANTHER" id="PTHR11474:SF76">
    <property type="entry name" value="SHKT DOMAIN-CONTAINING PROTEIN"/>
    <property type="match status" value="1"/>
</dbReference>
<dbReference type="InterPro" id="IPR050316">
    <property type="entry name" value="Tyrosinase/Hemocyanin"/>
</dbReference>
<organism evidence="10 11">
    <name type="scientific">Aristolochia fimbriata</name>
    <name type="common">White veined hardy Dutchman's pipe vine</name>
    <dbReference type="NCBI Taxonomy" id="158543"/>
    <lineage>
        <taxon>Eukaryota</taxon>
        <taxon>Viridiplantae</taxon>
        <taxon>Streptophyta</taxon>
        <taxon>Embryophyta</taxon>
        <taxon>Tracheophyta</taxon>
        <taxon>Spermatophyta</taxon>
        <taxon>Magnoliopsida</taxon>
        <taxon>Magnoliidae</taxon>
        <taxon>Piperales</taxon>
        <taxon>Aristolochiaceae</taxon>
        <taxon>Aristolochia</taxon>
    </lineage>
</organism>
<evidence type="ECO:0000256" key="2">
    <source>
        <dbReference type="ARBA" id="ARBA00009928"/>
    </source>
</evidence>
<dbReference type="PROSITE" id="PS00497">
    <property type="entry name" value="TYROSINASE_1"/>
    <property type="match status" value="1"/>
</dbReference>
<evidence type="ECO:0000256" key="4">
    <source>
        <dbReference type="ARBA" id="ARBA00022784"/>
    </source>
</evidence>
<keyword evidence="5" id="KW-0560">Oxidoreductase</keyword>
<reference evidence="10 11" key="1">
    <citation type="submission" date="2021-07" db="EMBL/GenBank/DDBJ databases">
        <title>The Aristolochia fimbriata genome: insights into angiosperm evolution, floral development and chemical biosynthesis.</title>
        <authorList>
            <person name="Jiao Y."/>
        </authorList>
    </citation>
    <scope>NUCLEOTIDE SEQUENCE [LARGE SCALE GENOMIC DNA]</scope>
    <source>
        <strain evidence="10">IBCAS-2021</strain>
        <tissue evidence="10">Leaf</tissue>
    </source>
</reference>
<keyword evidence="3" id="KW-0479">Metal-binding</keyword>
<comment type="similarity">
    <text evidence="2">Belongs to the tyrosinase family.</text>
</comment>
<dbReference type="Pfam" id="PF12143">
    <property type="entry name" value="PPO1_KFDV"/>
    <property type="match status" value="1"/>
</dbReference>
<evidence type="ECO:0000256" key="8">
    <source>
        <dbReference type="SAM" id="MobiDB-lite"/>
    </source>
</evidence>
<evidence type="ECO:0000256" key="7">
    <source>
        <dbReference type="ARBA" id="ARBA00023157"/>
    </source>
</evidence>
<keyword evidence="4" id="KW-0883">Thioether bond</keyword>
<protein>
    <recommendedName>
        <fullName evidence="9">Tyrosinase copper-binding domain-containing protein</fullName>
    </recommendedName>
</protein>
<dbReference type="InterPro" id="IPR008922">
    <property type="entry name" value="Di-copper_centre_dom_sf"/>
</dbReference>
<accession>A0AAV7E4A4</accession>
<evidence type="ECO:0000313" key="11">
    <source>
        <dbReference type="Proteomes" id="UP000825729"/>
    </source>
</evidence>
<proteinExistence type="inferred from homology"/>
<dbReference type="Pfam" id="PF12142">
    <property type="entry name" value="PPO1_DWL"/>
    <property type="match status" value="1"/>
</dbReference>
<dbReference type="InterPro" id="IPR002227">
    <property type="entry name" value="Tyrosinase_Cu-bd"/>
</dbReference>
<name>A0AAV7E4A4_ARIFI</name>
<dbReference type="AlphaFoldDB" id="A0AAV7E4A4"/>
<evidence type="ECO:0000256" key="5">
    <source>
        <dbReference type="ARBA" id="ARBA00023002"/>
    </source>
</evidence>
<feature type="compositionally biased region" description="Low complexity" evidence="8">
    <location>
        <begin position="53"/>
        <end position="74"/>
    </location>
</feature>
<dbReference type="Pfam" id="PF00264">
    <property type="entry name" value="Tyrosinase"/>
    <property type="match status" value="1"/>
</dbReference>
<keyword evidence="6" id="KW-0186">Copper</keyword>
<feature type="domain" description="Tyrosinase copper-binding" evidence="9">
    <location>
        <begin position="225"/>
        <end position="242"/>
    </location>
</feature>
<evidence type="ECO:0000256" key="1">
    <source>
        <dbReference type="ARBA" id="ARBA00001973"/>
    </source>
</evidence>